<feature type="region of interest" description="Disordered" evidence="1">
    <location>
        <begin position="117"/>
        <end position="150"/>
    </location>
</feature>
<sequence>MNLEGGKEQLFKISRKISLKKLKKDQLLILVLAGILLLIIALPTEKKGVEKGKTETGLGVSEGKKEVSQDEYLFNLESRLEAALSQMAGVGDVTVMITLKSSAEKVVEKDLEVTDEAVTESDSQGGARASQINSHGETTVYHDGGTSGEPYVSKELSPQIEGVVVIAEGGGNSVVKQNITEAVQALFGIDTHKIRIMKKSSK</sequence>
<evidence type="ECO:0000256" key="2">
    <source>
        <dbReference type="SAM" id="Phobius"/>
    </source>
</evidence>
<dbReference type="AlphaFoldDB" id="A0A7X3MGM0"/>
<keyword evidence="4" id="KW-1185">Reference proteome</keyword>
<evidence type="ECO:0000313" key="4">
    <source>
        <dbReference type="Proteomes" id="UP000460412"/>
    </source>
</evidence>
<reference evidence="3 4" key="1">
    <citation type="submission" date="2019-12" db="EMBL/GenBank/DDBJ databases">
        <title>Sporaefaciens musculi gen. nov., sp. nov., a novel bacterium isolated from the caecum of an obese mouse.</title>
        <authorList>
            <person name="Rasmussen T.S."/>
            <person name="Streidl T."/>
            <person name="Hitch T.C.A."/>
            <person name="Wortmann E."/>
            <person name="Deptula P."/>
            <person name="Hansen M."/>
            <person name="Nielsen D.S."/>
            <person name="Clavel T."/>
            <person name="Vogensen F.K."/>
        </authorList>
    </citation>
    <scope>NUCLEOTIDE SEQUENCE [LARGE SCALE GENOMIC DNA]</scope>
    <source>
        <strain evidence="3 4">WCA-9-b2</strain>
    </source>
</reference>
<accession>A0A7X3MGM0</accession>
<dbReference type="RefSeq" id="WP_159751195.1">
    <property type="nucleotide sequence ID" value="NZ_CASSPE010000019.1"/>
</dbReference>
<proteinExistence type="predicted"/>
<evidence type="ECO:0000256" key="1">
    <source>
        <dbReference type="SAM" id="MobiDB-lite"/>
    </source>
</evidence>
<feature type="transmembrane region" description="Helical" evidence="2">
    <location>
        <begin position="27"/>
        <end position="44"/>
    </location>
</feature>
<name>A0A7X3MGM0_9FIRM</name>
<gene>
    <name evidence="3" type="ORF">GN277_11665</name>
</gene>
<evidence type="ECO:0000313" key="3">
    <source>
        <dbReference type="EMBL" id="MXP76019.1"/>
    </source>
</evidence>
<dbReference type="EMBL" id="WUQX01000001">
    <property type="protein sequence ID" value="MXP76019.1"/>
    <property type="molecule type" value="Genomic_DNA"/>
</dbReference>
<keyword evidence="2" id="KW-0472">Membrane</keyword>
<organism evidence="3 4">
    <name type="scientific">Sporofaciens musculi</name>
    <dbReference type="NCBI Taxonomy" id="2681861"/>
    <lineage>
        <taxon>Bacteria</taxon>
        <taxon>Bacillati</taxon>
        <taxon>Bacillota</taxon>
        <taxon>Clostridia</taxon>
        <taxon>Lachnospirales</taxon>
        <taxon>Lachnospiraceae</taxon>
        <taxon>Sporofaciens</taxon>
    </lineage>
</organism>
<protein>
    <submittedName>
        <fullName evidence="3">Stage III sporulation protein AG</fullName>
    </submittedName>
</protein>
<comment type="caution">
    <text evidence="3">The sequence shown here is derived from an EMBL/GenBank/DDBJ whole genome shotgun (WGS) entry which is preliminary data.</text>
</comment>
<keyword evidence="2" id="KW-1133">Transmembrane helix</keyword>
<keyword evidence="2" id="KW-0812">Transmembrane</keyword>
<dbReference type="Proteomes" id="UP000460412">
    <property type="component" value="Unassembled WGS sequence"/>
</dbReference>
<feature type="compositionally biased region" description="Polar residues" evidence="1">
    <location>
        <begin position="120"/>
        <end position="137"/>
    </location>
</feature>